<comment type="caution">
    <text evidence="2">The sequence shown here is derived from an EMBL/GenBank/DDBJ whole genome shotgun (WGS) entry which is preliminary data.</text>
</comment>
<dbReference type="GO" id="GO:0032259">
    <property type="term" value="P:methylation"/>
    <property type="evidence" value="ECO:0007669"/>
    <property type="project" value="UniProtKB-KW"/>
</dbReference>
<proteinExistence type="predicted"/>
<dbReference type="GO" id="GO:0006888">
    <property type="term" value="P:endoplasmic reticulum to Golgi vesicle-mediated transport"/>
    <property type="evidence" value="ECO:0007669"/>
    <property type="project" value="TreeGrafter"/>
</dbReference>
<protein>
    <submittedName>
        <fullName evidence="2">Methyltransferase</fullName>
    </submittedName>
</protein>
<dbReference type="GO" id="GO:0008168">
    <property type="term" value="F:methyltransferase activity"/>
    <property type="evidence" value="ECO:0007669"/>
    <property type="project" value="UniProtKB-KW"/>
</dbReference>
<keyword evidence="2" id="KW-0489">Methyltransferase</keyword>
<evidence type="ECO:0000259" key="1">
    <source>
        <dbReference type="Pfam" id="PF05050"/>
    </source>
</evidence>
<dbReference type="GO" id="GO:0005737">
    <property type="term" value="C:cytoplasm"/>
    <property type="evidence" value="ECO:0007669"/>
    <property type="project" value="GOC"/>
</dbReference>
<reference evidence="2 3" key="1">
    <citation type="journal article" date="2018" name="Appl. Environ. Microbiol.">
        <title>Genome rearrangement shapes Prochlorococcus ecological adaptation.</title>
        <authorList>
            <person name="Yan W."/>
            <person name="Wei S."/>
            <person name="Wang Q."/>
            <person name="Xiao X."/>
            <person name="Zeng Q."/>
            <person name="Jiao N."/>
            <person name="Zhang R."/>
        </authorList>
    </citation>
    <scope>NUCLEOTIDE SEQUENCE [LARGE SCALE GENOMIC DNA]</scope>
    <source>
        <strain evidence="2 3">XMU1408</strain>
    </source>
</reference>
<dbReference type="Pfam" id="PF05050">
    <property type="entry name" value="Methyltransf_21"/>
    <property type="match status" value="1"/>
</dbReference>
<evidence type="ECO:0000313" key="3">
    <source>
        <dbReference type="Proteomes" id="UP000247807"/>
    </source>
</evidence>
<accession>A0A318R278</accession>
<dbReference type="InterPro" id="IPR006342">
    <property type="entry name" value="FkbM_mtfrase"/>
</dbReference>
<dbReference type="OrthoDB" id="9810122at2"/>
<keyword evidence="2" id="KW-0808">Transferase</keyword>
<dbReference type="InterPro" id="IPR053202">
    <property type="entry name" value="EGF_Rcpt_Signaling_Reg"/>
</dbReference>
<dbReference type="Gene3D" id="3.40.50.150">
    <property type="entry name" value="Vaccinia Virus protein VP39"/>
    <property type="match status" value="1"/>
</dbReference>
<dbReference type="AlphaFoldDB" id="A0A318R278"/>
<dbReference type="SUPFAM" id="SSF53335">
    <property type="entry name" value="S-adenosyl-L-methionine-dependent methyltransferases"/>
    <property type="match status" value="1"/>
</dbReference>
<dbReference type="Proteomes" id="UP000247807">
    <property type="component" value="Unassembled WGS sequence"/>
</dbReference>
<feature type="domain" description="Methyltransferase FkbM" evidence="1">
    <location>
        <begin position="84"/>
        <end position="241"/>
    </location>
</feature>
<dbReference type="NCBIfam" id="TIGR01444">
    <property type="entry name" value="fkbM_fam"/>
    <property type="match status" value="1"/>
</dbReference>
<dbReference type="PANTHER" id="PTHR34009">
    <property type="entry name" value="PROTEIN STAR"/>
    <property type="match status" value="1"/>
</dbReference>
<organism evidence="2 3">
    <name type="scientific">Prochlorococcus marinus XMU1408</name>
    <dbReference type="NCBI Taxonomy" id="2213228"/>
    <lineage>
        <taxon>Bacteria</taxon>
        <taxon>Bacillati</taxon>
        <taxon>Cyanobacteriota</taxon>
        <taxon>Cyanophyceae</taxon>
        <taxon>Synechococcales</taxon>
        <taxon>Prochlorococcaceae</taxon>
        <taxon>Prochlorococcus</taxon>
    </lineage>
</organism>
<dbReference type="PANTHER" id="PTHR34009:SF2">
    <property type="entry name" value="PROTEIN STAR"/>
    <property type="match status" value="1"/>
</dbReference>
<sequence>MEINPDFALGYSNLGKILNACGKLEEGELEKNKGINLSFIQNIDAKNKEECLKNLSLSKSQFKQDLFVLSELNFKKNGFFVEFGSYDGLTGSNSYILEKYFNWNGILAEPCISCYEQLKENRSVIIETKCVWKISGEEIIFNEPFSHKQNSTIDSISDNRKNIYKEGNRYKVKTISLLDLLEKNNAPRFIDYLSIDTEGSEFEILNVFDFKKYKFNVITCEHNFTPMREKIYNLLTSKGYQRKLTNISRVDDWYVLNE</sequence>
<dbReference type="GO" id="GO:0005886">
    <property type="term" value="C:plasma membrane"/>
    <property type="evidence" value="ECO:0007669"/>
    <property type="project" value="TreeGrafter"/>
</dbReference>
<dbReference type="InterPro" id="IPR029063">
    <property type="entry name" value="SAM-dependent_MTases_sf"/>
</dbReference>
<dbReference type="EMBL" id="QJUE01000001">
    <property type="protein sequence ID" value="PYE03876.1"/>
    <property type="molecule type" value="Genomic_DNA"/>
</dbReference>
<gene>
    <name evidence="2" type="ORF">DNJ73_00275</name>
</gene>
<name>A0A318R278_PROMR</name>
<evidence type="ECO:0000313" key="2">
    <source>
        <dbReference type="EMBL" id="PYE03876.1"/>
    </source>
</evidence>
<dbReference type="GO" id="GO:0016197">
    <property type="term" value="P:endosomal transport"/>
    <property type="evidence" value="ECO:0007669"/>
    <property type="project" value="TreeGrafter"/>
</dbReference>